<reference evidence="9 10" key="1">
    <citation type="journal article" date="2023" name="Commun. Biol.">
        <title>Genome analysis of Parmales, the sister group of diatoms, reveals the evolutionary specialization of diatoms from phago-mixotrophs to photoautotrophs.</title>
        <authorList>
            <person name="Ban H."/>
            <person name="Sato S."/>
            <person name="Yoshikawa S."/>
            <person name="Yamada K."/>
            <person name="Nakamura Y."/>
            <person name="Ichinomiya M."/>
            <person name="Sato N."/>
            <person name="Blanc-Mathieu R."/>
            <person name="Endo H."/>
            <person name="Kuwata A."/>
            <person name="Ogata H."/>
        </authorList>
    </citation>
    <scope>NUCLEOTIDE SEQUENCE [LARGE SCALE GENOMIC DNA]</scope>
</reference>
<evidence type="ECO:0000256" key="4">
    <source>
        <dbReference type="ARBA" id="ARBA00022692"/>
    </source>
</evidence>
<evidence type="ECO:0000256" key="2">
    <source>
        <dbReference type="ARBA" id="ARBA00005974"/>
    </source>
</evidence>
<comment type="caution">
    <text evidence="9">The sequence shown here is derived from an EMBL/GenBank/DDBJ whole genome shotgun (WGS) entry which is preliminary data.</text>
</comment>
<evidence type="ECO:0000256" key="6">
    <source>
        <dbReference type="ARBA" id="ARBA00022989"/>
    </source>
</evidence>
<dbReference type="PANTHER" id="PTHR11153:SF8">
    <property type="entry name" value="SIDEROFLEXIN-1"/>
    <property type="match status" value="1"/>
</dbReference>
<dbReference type="EMBL" id="BRYB01000623">
    <property type="protein sequence ID" value="GMI34146.1"/>
    <property type="molecule type" value="Genomic_DNA"/>
</dbReference>
<keyword evidence="6" id="KW-1133">Transmembrane helix</keyword>
<dbReference type="Pfam" id="PF03820">
    <property type="entry name" value="SFXNs"/>
    <property type="match status" value="1"/>
</dbReference>
<proteinExistence type="inferred from homology"/>
<keyword evidence="4" id="KW-0812">Transmembrane</keyword>
<dbReference type="InterPro" id="IPR004686">
    <property type="entry name" value="Mtc"/>
</dbReference>
<organism evidence="9 10">
    <name type="scientific">Tetraparma gracilis</name>
    <dbReference type="NCBI Taxonomy" id="2962635"/>
    <lineage>
        <taxon>Eukaryota</taxon>
        <taxon>Sar</taxon>
        <taxon>Stramenopiles</taxon>
        <taxon>Ochrophyta</taxon>
        <taxon>Bolidophyceae</taxon>
        <taxon>Parmales</taxon>
        <taxon>Triparmaceae</taxon>
        <taxon>Tetraparma</taxon>
    </lineage>
</organism>
<evidence type="ECO:0000256" key="7">
    <source>
        <dbReference type="ARBA" id="ARBA00023128"/>
    </source>
</evidence>
<keyword evidence="8" id="KW-0472">Membrane</keyword>
<evidence type="ECO:0000256" key="8">
    <source>
        <dbReference type="ARBA" id="ARBA00023136"/>
    </source>
</evidence>
<keyword evidence="5" id="KW-0029">Amino-acid transport</keyword>
<evidence type="ECO:0000256" key="3">
    <source>
        <dbReference type="ARBA" id="ARBA00022448"/>
    </source>
</evidence>
<evidence type="ECO:0000313" key="10">
    <source>
        <dbReference type="Proteomes" id="UP001165060"/>
    </source>
</evidence>
<keyword evidence="7" id="KW-0496">Mitochondrion</keyword>
<dbReference type="Proteomes" id="UP001165060">
    <property type="component" value="Unassembled WGS sequence"/>
</dbReference>
<dbReference type="PANTHER" id="PTHR11153">
    <property type="entry name" value="SIDEROFLEXIN"/>
    <property type="match status" value="1"/>
</dbReference>
<gene>
    <name evidence="9" type="ORF">TeGR_g9161</name>
</gene>
<comment type="subcellular location">
    <subcellularLocation>
        <location evidence="1">Mitochondrion membrane</location>
        <topology evidence="1">Multi-pass membrane protein</topology>
    </subcellularLocation>
</comment>
<name>A0ABQ6MVY8_9STRA</name>
<evidence type="ECO:0000256" key="1">
    <source>
        <dbReference type="ARBA" id="ARBA00004225"/>
    </source>
</evidence>
<accession>A0ABQ6MVY8</accession>
<evidence type="ECO:0008006" key="11">
    <source>
        <dbReference type="Google" id="ProtNLM"/>
    </source>
</evidence>
<sequence>MSIPLGKTTFAMCSGVATVCSVGLAAQSMDEDPCPPFSASAHGTPRFDLSTFAGRFKANLFAMSPLLLANSEATLRGYQGEIKAALSEGGELSEEANRELWRKKLCVDAAIHPDTNESVPHPFRMSGYVPFNGPISVAMVASGSTGALLFWNWVNQTQNAMINYFNRNASSPMSNETLAKSYAGAVGSAMFCVYGLSTIIQKRFDAAKAKRLLTFVALPSSIVASSLNCYIVRSPEIDTGVPILLENGELAVPGAAPSKVAAAKGVFQTTASRAILQCPVYATPPIVMNTICAGLIASNPALATPIATYSLLVAFGVGLPAACSVFPKISSVSVADLEPEYQGLVDSEGKKIETLYFDRGM</sequence>
<keyword evidence="10" id="KW-1185">Reference proteome</keyword>
<protein>
    <recommendedName>
        <fullName evidence="11">Sidoreflexin</fullName>
    </recommendedName>
</protein>
<evidence type="ECO:0000256" key="5">
    <source>
        <dbReference type="ARBA" id="ARBA00022970"/>
    </source>
</evidence>
<keyword evidence="3" id="KW-0813">Transport</keyword>
<comment type="similarity">
    <text evidence="2">Belongs to the sideroflexin family.</text>
</comment>
<evidence type="ECO:0000313" key="9">
    <source>
        <dbReference type="EMBL" id="GMI34146.1"/>
    </source>
</evidence>